<name>A0A6J4HY00_9ACTN</name>
<dbReference type="Pfam" id="PF00072">
    <property type="entry name" value="Response_reg"/>
    <property type="match status" value="1"/>
</dbReference>
<dbReference type="PROSITE" id="PS50110">
    <property type="entry name" value="RESPONSE_REGULATORY"/>
    <property type="match status" value="1"/>
</dbReference>
<sequence length="121" mass="12949">MDGVTKVLVVDDDPVIVRLLRVNFEMEGYDVATAADGEEGLSAVRTNRPDIVVSDVMMPKLDGLGFAVALKSDPALARIPIILLSAKAQNADIDAGLDIADDYVTKPFDPLELLDRVAALL</sequence>
<keyword evidence="1 2" id="KW-0597">Phosphoprotein</keyword>
<dbReference type="PANTHER" id="PTHR44591">
    <property type="entry name" value="STRESS RESPONSE REGULATOR PROTEIN 1"/>
    <property type="match status" value="1"/>
</dbReference>
<dbReference type="InterPro" id="IPR050595">
    <property type="entry name" value="Bact_response_regulator"/>
</dbReference>
<feature type="domain" description="Response regulatory" evidence="3">
    <location>
        <begin position="6"/>
        <end position="121"/>
    </location>
</feature>
<dbReference type="EMBL" id="CADCSZ010000094">
    <property type="protein sequence ID" value="CAA9236596.1"/>
    <property type="molecule type" value="Genomic_DNA"/>
</dbReference>
<proteinExistence type="predicted"/>
<accession>A0A6J4HY00</accession>
<gene>
    <name evidence="4" type="ORF">AVDCRST_MAG76-1548</name>
</gene>
<protein>
    <recommendedName>
        <fullName evidence="3">Response regulatory domain-containing protein</fullName>
    </recommendedName>
</protein>
<dbReference type="SMART" id="SM00448">
    <property type="entry name" value="REC"/>
    <property type="match status" value="1"/>
</dbReference>
<evidence type="ECO:0000256" key="2">
    <source>
        <dbReference type="PROSITE-ProRule" id="PRU00169"/>
    </source>
</evidence>
<feature type="modified residue" description="4-aspartylphosphate" evidence="2">
    <location>
        <position position="55"/>
    </location>
</feature>
<dbReference type="PANTHER" id="PTHR44591:SF3">
    <property type="entry name" value="RESPONSE REGULATORY DOMAIN-CONTAINING PROTEIN"/>
    <property type="match status" value="1"/>
</dbReference>
<dbReference type="AlphaFoldDB" id="A0A6J4HY00"/>
<evidence type="ECO:0000256" key="1">
    <source>
        <dbReference type="ARBA" id="ARBA00022553"/>
    </source>
</evidence>
<reference evidence="4" key="1">
    <citation type="submission" date="2020-02" db="EMBL/GenBank/DDBJ databases">
        <authorList>
            <person name="Meier V. D."/>
        </authorList>
    </citation>
    <scope>NUCLEOTIDE SEQUENCE</scope>
    <source>
        <strain evidence="4">AVDCRST_MAG76</strain>
    </source>
</reference>
<dbReference type="Gene3D" id="3.40.50.2300">
    <property type="match status" value="1"/>
</dbReference>
<dbReference type="SUPFAM" id="SSF52172">
    <property type="entry name" value="CheY-like"/>
    <property type="match status" value="1"/>
</dbReference>
<evidence type="ECO:0000259" key="3">
    <source>
        <dbReference type="PROSITE" id="PS50110"/>
    </source>
</evidence>
<dbReference type="GO" id="GO:0000160">
    <property type="term" value="P:phosphorelay signal transduction system"/>
    <property type="evidence" value="ECO:0007669"/>
    <property type="project" value="InterPro"/>
</dbReference>
<evidence type="ECO:0000313" key="4">
    <source>
        <dbReference type="EMBL" id="CAA9236596.1"/>
    </source>
</evidence>
<dbReference type="InterPro" id="IPR001789">
    <property type="entry name" value="Sig_transdc_resp-reg_receiver"/>
</dbReference>
<dbReference type="InterPro" id="IPR011006">
    <property type="entry name" value="CheY-like_superfamily"/>
</dbReference>
<organism evidence="4">
    <name type="scientific">uncultured Acidimicrobiales bacterium</name>
    <dbReference type="NCBI Taxonomy" id="310071"/>
    <lineage>
        <taxon>Bacteria</taxon>
        <taxon>Bacillati</taxon>
        <taxon>Actinomycetota</taxon>
        <taxon>Acidimicrobiia</taxon>
        <taxon>Acidimicrobiales</taxon>
        <taxon>environmental samples</taxon>
    </lineage>
</organism>